<proteinExistence type="predicted"/>
<name>A0A6G0Y6K2_APHCR</name>
<protein>
    <submittedName>
        <fullName evidence="1">Integrase H2C2 domain-containing protein</fullName>
    </submittedName>
</protein>
<evidence type="ECO:0000313" key="1">
    <source>
        <dbReference type="EMBL" id="KAF0750201.1"/>
    </source>
</evidence>
<sequence>MSVIHCTRHKAVCPQPIMTDLPSYHVQPHSPFSLAGMDCGSPFFVKEHRW</sequence>
<accession>A0A6G0Y6K2</accession>
<gene>
    <name evidence="1" type="ORF">FWK35_00021727</name>
</gene>
<dbReference type="Proteomes" id="UP000478052">
    <property type="component" value="Unassembled WGS sequence"/>
</dbReference>
<reference evidence="1 2" key="1">
    <citation type="submission" date="2019-08" db="EMBL/GenBank/DDBJ databases">
        <title>Whole genome of Aphis craccivora.</title>
        <authorList>
            <person name="Voronova N.V."/>
            <person name="Shulinski R.S."/>
            <person name="Bandarenka Y.V."/>
            <person name="Zhorov D.G."/>
            <person name="Warner D."/>
        </authorList>
    </citation>
    <scope>NUCLEOTIDE SEQUENCE [LARGE SCALE GENOMIC DNA]</scope>
    <source>
        <strain evidence="1">180601</strain>
        <tissue evidence="1">Whole Body</tissue>
    </source>
</reference>
<organism evidence="1 2">
    <name type="scientific">Aphis craccivora</name>
    <name type="common">Cowpea aphid</name>
    <dbReference type="NCBI Taxonomy" id="307492"/>
    <lineage>
        <taxon>Eukaryota</taxon>
        <taxon>Metazoa</taxon>
        <taxon>Ecdysozoa</taxon>
        <taxon>Arthropoda</taxon>
        <taxon>Hexapoda</taxon>
        <taxon>Insecta</taxon>
        <taxon>Pterygota</taxon>
        <taxon>Neoptera</taxon>
        <taxon>Paraneoptera</taxon>
        <taxon>Hemiptera</taxon>
        <taxon>Sternorrhyncha</taxon>
        <taxon>Aphidomorpha</taxon>
        <taxon>Aphidoidea</taxon>
        <taxon>Aphididae</taxon>
        <taxon>Aphidini</taxon>
        <taxon>Aphis</taxon>
        <taxon>Aphis</taxon>
    </lineage>
</organism>
<comment type="caution">
    <text evidence="1">The sequence shown here is derived from an EMBL/GenBank/DDBJ whole genome shotgun (WGS) entry which is preliminary data.</text>
</comment>
<evidence type="ECO:0000313" key="2">
    <source>
        <dbReference type="Proteomes" id="UP000478052"/>
    </source>
</evidence>
<dbReference type="EMBL" id="VUJU01005809">
    <property type="protein sequence ID" value="KAF0750201.1"/>
    <property type="molecule type" value="Genomic_DNA"/>
</dbReference>
<keyword evidence="2" id="KW-1185">Reference proteome</keyword>
<dbReference type="AlphaFoldDB" id="A0A6G0Y6K2"/>